<sequence length="58" mass="6361">MTKKTIENCSLVKKAIDVGNGSPEIQDGKCMGYSSNDDEPCENCKNCSLNTMHENYAT</sequence>
<comment type="caution">
    <text evidence="1">The sequence shown here is derived from an EMBL/GenBank/DDBJ whole genome shotgun (WGS) entry which is preliminary data.</text>
</comment>
<protein>
    <submittedName>
        <fullName evidence="1">Uncharacterized protein</fullName>
    </submittedName>
</protein>
<keyword evidence="2" id="KW-1185">Reference proteome</keyword>
<dbReference type="RefSeq" id="WP_216417132.1">
    <property type="nucleotide sequence ID" value="NZ_JAHLQK010000004.1"/>
</dbReference>
<evidence type="ECO:0000313" key="1">
    <source>
        <dbReference type="EMBL" id="MBU5676852.1"/>
    </source>
</evidence>
<accession>A0ABS6G2Z8</accession>
<name>A0ABS6G2Z8_9FIRM</name>
<evidence type="ECO:0000313" key="2">
    <source>
        <dbReference type="Proteomes" id="UP000779508"/>
    </source>
</evidence>
<gene>
    <name evidence="1" type="ORF">KQI88_10520</name>
</gene>
<dbReference type="EMBL" id="JAHLQK010000004">
    <property type="protein sequence ID" value="MBU5676852.1"/>
    <property type="molecule type" value="Genomic_DNA"/>
</dbReference>
<proteinExistence type="predicted"/>
<dbReference type="Proteomes" id="UP000779508">
    <property type="component" value="Unassembled WGS sequence"/>
</dbReference>
<organism evidence="1 2">
    <name type="scientific">Alkaliphilus flagellatus</name>
    <dbReference type="NCBI Taxonomy" id="2841507"/>
    <lineage>
        <taxon>Bacteria</taxon>
        <taxon>Bacillati</taxon>
        <taxon>Bacillota</taxon>
        <taxon>Clostridia</taxon>
        <taxon>Peptostreptococcales</taxon>
        <taxon>Natronincolaceae</taxon>
        <taxon>Alkaliphilus</taxon>
    </lineage>
</organism>
<reference evidence="1 2" key="1">
    <citation type="submission" date="2021-06" db="EMBL/GenBank/DDBJ databases">
        <authorList>
            <person name="Sun Q."/>
            <person name="Li D."/>
        </authorList>
    </citation>
    <scope>NUCLEOTIDE SEQUENCE [LARGE SCALE GENOMIC DNA]</scope>
    <source>
        <strain evidence="1 2">MSJ-5</strain>
    </source>
</reference>